<sequence length="216" mass="22923">MLLTKHSHACVRIDADEVSVVVDPGAFTPEAKASLETADVVLVTHDHFDHVDLPLVTTAMADRPRLQVFAPASAAKALLDAGADAARVQVVTGDGRLDVEGVEVRAFTGAHGAIHEGIEVPENLGYLIGARVYHPGDSYAVPGFSVDTLLVPTSGPWTKVGDAIDFVTAVAPRRTVPIHDVMLSEIGRRSMTKFLGPDGLTRTPLHDLAPGEELEL</sequence>
<reference evidence="1" key="2">
    <citation type="submission" date="2020-09" db="EMBL/GenBank/DDBJ databases">
        <authorList>
            <person name="Sun Q."/>
            <person name="Zhou Y."/>
        </authorList>
    </citation>
    <scope>NUCLEOTIDE SEQUENCE</scope>
    <source>
        <strain evidence="1">CGMCC 1.15085</strain>
    </source>
</reference>
<gene>
    <name evidence="1" type="ORF">GCM10011492_11720</name>
</gene>
<reference evidence="1" key="1">
    <citation type="journal article" date="2014" name="Int. J. Syst. Evol. Microbiol.">
        <title>Complete genome sequence of Corynebacterium casei LMG S-19264T (=DSM 44701T), isolated from a smear-ripened cheese.</title>
        <authorList>
            <consortium name="US DOE Joint Genome Institute (JGI-PGF)"/>
            <person name="Walter F."/>
            <person name="Albersmeier A."/>
            <person name="Kalinowski J."/>
            <person name="Ruckert C."/>
        </authorList>
    </citation>
    <scope>NUCLEOTIDE SEQUENCE</scope>
    <source>
        <strain evidence="1">CGMCC 1.15085</strain>
    </source>
</reference>
<protein>
    <submittedName>
        <fullName evidence="1">MBL fold metallo-hydrolase</fullName>
    </submittedName>
</protein>
<proteinExistence type="predicted"/>
<dbReference type="Pfam" id="PF13483">
    <property type="entry name" value="Lactamase_B_3"/>
    <property type="match status" value="1"/>
</dbReference>
<name>A0A916SZS2_9MICO</name>
<dbReference type="Gene3D" id="3.60.15.10">
    <property type="entry name" value="Ribonuclease Z/Hydroxyacylglutathione hydrolase-like"/>
    <property type="match status" value="1"/>
</dbReference>
<dbReference type="Proteomes" id="UP000636793">
    <property type="component" value="Unassembled WGS sequence"/>
</dbReference>
<evidence type="ECO:0000313" key="2">
    <source>
        <dbReference type="Proteomes" id="UP000636793"/>
    </source>
</evidence>
<organism evidence="1 2">
    <name type="scientific">Flexivirga endophytica</name>
    <dbReference type="NCBI Taxonomy" id="1849103"/>
    <lineage>
        <taxon>Bacteria</taxon>
        <taxon>Bacillati</taxon>
        <taxon>Actinomycetota</taxon>
        <taxon>Actinomycetes</taxon>
        <taxon>Micrococcales</taxon>
        <taxon>Dermacoccaceae</taxon>
        <taxon>Flexivirga</taxon>
    </lineage>
</organism>
<keyword evidence="2" id="KW-1185">Reference proteome</keyword>
<dbReference type="EMBL" id="BMHI01000002">
    <property type="protein sequence ID" value="GGB23501.1"/>
    <property type="molecule type" value="Genomic_DNA"/>
</dbReference>
<accession>A0A916SZS2</accession>
<evidence type="ECO:0000313" key="1">
    <source>
        <dbReference type="EMBL" id="GGB23501.1"/>
    </source>
</evidence>
<dbReference type="PANTHER" id="PTHR43546">
    <property type="entry name" value="UPF0173 METAL-DEPENDENT HYDROLASE MJ1163-RELATED"/>
    <property type="match status" value="1"/>
</dbReference>
<dbReference type="PANTHER" id="PTHR43546:SF3">
    <property type="entry name" value="UPF0173 METAL-DEPENDENT HYDROLASE MJ1163"/>
    <property type="match status" value="1"/>
</dbReference>
<dbReference type="AlphaFoldDB" id="A0A916SZS2"/>
<dbReference type="InterPro" id="IPR050114">
    <property type="entry name" value="UPF0173_UPF0282_UlaG_hydrolase"/>
</dbReference>
<comment type="caution">
    <text evidence="1">The sequence shown here is derived from an EMBL/GenBank/DDBJ whole genome shotgun (WGS) entry which is preliminary data.</text>
</comment>
<dbReference type="SUPFAM" id="SSF56281">
    <property type="entry name" value="Metallo-hydrolase/oxidoreductase"/>
    <property type="match status" value="1"/>
</dbReference>
<dbReference type="InterPro" id="IPR036866">
    <property type="entry name" value="RibonucZ/Hydroxyglut_hydro"/>
</dbReference>